<gene>
    <name evidence="2" type="ORF">SAMN06296036_102147</name>
</gene>
<dbReference type="AlphaFoldDB" id="A0A1Y6BBH8"/>
<name>A0A1Y6BBH8_9BACT</name>
<dbReference type="RefSeq" id="WP_132315468.1">
    <property type="nucleotide sequence ID" value="NZ_FWZT01000002.1"/>
</dbReference>
<dbReference type="InterPro" id="IPR037017">
    <property type="entry name" value="Anthrax_toxin_edema_cen_sf"/>
</dbReference>
<dbReference type="Pfam" id="PF03497">
    <property type="entry name" value="Anthrax_toxA"/>
    <property type="match status" value="1"/>
</dbReference>
<evidence type="ECO:0000259" key="1">
    <source>
        <dbReference type="Pfam" id="PF03497"/>
    </source>
</evidence>
<dbReference type="OrthoDB" id="1550625at2"/>
<dbReference type="InterPro" id="IPR005165">
    <property type="entry name" value="Anthrax_toxin_edema_cen"/>
</dbReference>
<dbReference type="Proteomes" id="UP000192907">
    <property type="component" value="Unassembled WGS sequence"/>
</dbReference>
<reference evidence="3" key="1">
    <citation type="submission" date="2017-04" db="EMBL/GenBank/DDBJ databases">
        <authorList>
            <person name="Varghese N."/>
            <person name="Submissions S."/>
        </authorList>
    </citation>
    <scope>NUCLEOTIDE SEQUENCE [LARGE SCALE GENOMIC DNA]</scope>
    <source>
        <strain evidence="3">RKEM611</strain>
    </source>
</reference>
<dbReference type="Gene3D" id="3.90.1760.10">
    <property type="entry name" value="Anthrax toxin, edema factor, central domain"/>
    <property type="match status" value="1"/>
</dbReference>
<feature type="domain" description="Anthrax toxin edema factor central" evidence="1">
    <location>
        <begin position="7"/>
        <end position="142"/>
    </location>
</feature>
<accession>A0A1Y6BBH8</accession>
<evidence type="ECO:0000313" key="2">
    <source>
        <dbReference type="EMBL" id="SME94784.1"/>
    </source>
</evidence>
<sequence length="513" mass="58940">MVSYGSTARHKAGIDDVNHTRIKQVADNFHSVIMIRCVSPDNASLNHANYETKGFHIKAKSCNFGPMREFICSDPLLSKQAFKADGWKKQKKYLKLAKDDGAEEIGLTLQWRRIKELRDDLHVISEDKISPIPKQLKKSANNPNRHTIACKATFKLSPGKPQLDPKVRDIKDYVYFLSTDAKDPEALDALYKVYYVPNFLLPNHAERLMVLANPTVMRDYKTQQSIVGLEDDSTLLGRDFQESTDYLRAVIADYDLFGVWTNFEDDYESHYLHSLRFDQYLLRFRRCVPGRDAIYNLRNIDSFVKFEDTEMGNLSANLTKIIRAINGSDKVDGRSNQNYTDQTDANADHRRRKFLHHSDETGRPCLDAVDLPIYIVVPDKYSDLANYHTEVFIDKIDEFVDFAARFCSRDDFLVEFNPGWEGDLKTKLAAKDITFSNFLPIPGAVNNSETFGRDNRLGVDRIRRIVSNDYVGHRLPDSRTQIAQPLYTQNNNYYGPNKTPRLAELRKGTLQPD</sequence>
<dbReference type="GO" id="GO:0008294">
    <property type="term" value="F:calcium- and calmodulin-responsive adenylate cyclase activity"/>
    <property type="evidence" value="ECO:0007669"/>
    <property type="project" value="InterPro"/>
</dbReference>
<organism evidence="2 3">
    <name type="scientific">Pseudobacteriovorax antillogorgiicola</name>
    <dbReference type="NCBI Taxonomy" id="1513793"/>
    <lineage>
        <taxon>Bacteria</taxon>
        <taxon>Pseudomonadati</taxon>
        <taxon>Bdellovibrionota</taxon>
        <taxon>Oligoflexia</taxon>
        <taxon>Oligoflexales</taxon>
        <taxon>Pseudobacteriovoracaceae</taxon>
        <taxon>Pseudobacteriovorax</taxon>
    </lineage>
</organism>
<dbReference type="SUPFAM" id="SSF81298">
    <property type="entry name" value="Adenylylcyclase toxin (the edema factor)"/>
    <property type="match status" value="2"/>
</dbReference>
<dbReference type="InterPro" id="IPR035099">
    <property type="entry name" value="Anthrax_toxin_C-terminal"/>
</dbReference>
<dbReference type="STRING" id="1513793.SAMN06296036_102147"/>
<proteinExistence type="predicted"/>
<keyword evidence="3" id="KW-1185">Reference proteome</keyword>
<evidence type="ECO:0000313" key="3">
    <source>
        <dbReference type="Proteomes" id="UP000192907"/>
    </source>
</evidence>
<dbReference type="GO" id="GO:0005576">
    <property type="term" value="C:extracellular region"/>
    <property type="evidence" value="ECO:0007669"/>
    <property type="project" value="InterPro"/>
</dbReference>
<dbReference type="EMBL" id="FWZT01000002">
    <property type="protein sequence ID" value="SME94784.1"/>
    <property type="molecule type" value="Genomic_DNA"/>
</dbReference>
<protein>
    <submittedName>
        <fullName evidence="2">Toxin LF subunit</fullName>
    </submittedName>
</protein>